<protein>
    <submittedName>
        <fullName evidence="3">Apple domain-containing protein</fullName>
    </submittedName>
</protein>
<accession>A0A914W3J0</accession>
<proteinExistence type="predicted"/>
<dbReference type="Pfam" id="PF00024">
    <property type="entry name" value="PAN_1"/>
    <property type="match status" value="1"/>
</dbReference>
<dbReference type="PROSITE" id="PS50948">
    <property type="entry name" value="PAN"/>
    <property type="match status" value="1"/>
</dbReference>
<dbReference type="InterPro" id="IPR003609">
    <property type="entry name" value="Pan_app"/>
</dbReference>
<organism evidence="2 3">
    <name type="scientific">Plectus sambesii</name>
    <dbReference type="NCBI Taxonomy" id="2011161"/>
    <lineage>
        <taxon>Eukaryota</taxon>
        <taxon>Metazoa</taxon>
        <taxon>Ecdysozoa</taxon>
        <taxon>Nematoda</taxon>
        <taxon>Chromadorea</taxon>
        <taxon>Plectida</taxon>
        <taxon>Plectina</taxon>
        <taxon>Plectoidea</taxon>
        <taxon>Plectidae</taxon>
        <taxon>Plectus</taxon>
    </lineage>
</organism>
<evidence type="ECO:0000313" key="3">
    <source>
        <dbReference type="WBParaSite" id="PSAMB.scaffold2982size20206.g19983.t1"/>
    </source>
</evidence>
<evidence type="ECO:0000259" key="1">
    <source>
        <dbReference type="PROSITE" id="PS50948"/>
    </source>
</evidence>
<dbReference type="WBParaSite" id="PSAMB.scaffold2982size20206.g19983.t1">
    <property type="protein sequence ID" value="PSAMB.scaffold2982size20206.g19983.t1"/>
    <property type="gene ID" value="PSAMB.scaffold2982size20206.g19983"/>
</dbReference>
<dbReference type="Gene3D" id="3.50.4.10">
    <property type="entry name" value="Hepatocyte Growth Factor"/>
    <property type="match status" value="1"/>
</dbReference>
<sequence length="180" mass="19868">MGPTAEHFSVSIRLLVSACGIFGVFSGNNYCYMTGEGFDMLGHDMRVYNSTTPMGCKRLCQANCGCLAFVHYHNGTCLLKSMSLDAGIVSDPSAIIGFCTDPYDPERDHVYEHEWIGTNMKEQSNTTLTDCADICAGVDGASLYTWRADGKCFCKADFKRIAQHFGYTSGFLIARKKVYI</sequence>
<evidence type="ECO:0000313" key="2">
    <source>
        <dbReference type="Proteomes" id="UP000887566"/>
    </source>
</evidence>
<feature type="domain" description="Apple" evidence="1">
    <location>
        <begin position="31"/>
        <end position="99"/>
    </location>
</feature>
<reference evidence="3" key="1">
    <citation type="submission" date="2022-11" db="UniProtKB">
        <authorList>
            <consortium name="WormBaseParasite"/>
        </authorList>
    </citation>
    <scope>IDENTIFICATION</scope>
</reference>
<dbReference type="AlphaFoldDB" id="A0A914W3J0"/>
<keyword evidence="2" id="KW-1185">Reference proteome</keyword>
<dbReference type="Proteomes" id="UP000887566">
    <property type="component" value="Unplaced"/>
</dbReference>
<name>A0A914W3J0_9BILA</name>